<dbReference type="Pfam" id="PF11510">
    <property type="entry name" value="FA_FANCE"/>
    <property type="match status" value="1"/>
</dbReference>
<dbReference type="GO" id="GO:0036297">
    <property type="term" value="P:interstrand cross-link repair"/>
    <property type="evidence" value="ECO:0007669"/>
    <property type="project" value="InterPro"/>
</dbReference>
<organism evidence="2 3">
    <name type="scientific">Callorhinchus milii</name>
    <name type="common">Ghost shark</name>
    <dbReference type="NCBI Taxonomy" id="7868"/>
    <lineage>
        <taxon>Eukaryota</taxon>
        <taxon>Metazoa</taxon>
        <taxon>Chordata</taxon>
        <taxon>Craniata</taxon>
        <taxon>Vertebrata</taxon>
        <taxon>Chondrichthyes</taxon>
        <taxon>Holocephali</taxon>
        <taxon>Chimaeriformes</taxon>
        <taxon>Callorhinchidae</taxon>
        <taxon>Callorhinchus</taxon>
    </lineage>
</organism>
<proteinExistence type="predicted"/>
<reference evidence="3" key="3">
    <citation type="journal article" date="2014" name="Nature">
        <title>Elephant shark genome provides unique insights into gnathostome evolution.</title>
        <authorList>
            <consortium name="International Elephant Shark Genome Sequencing Consortium"/>
            <person name="Venkatesh B."/>
            <person name="Lee A.P."/>
            <person name="Ravi V."/>
            <person name="Maurya A.K."/>
            <person name="Lian M.M."/>
            <person name="Swann J.B."/>
            <person name="Ohta Y."/>
            <person name="Flajnik M.F."/>
            <person name="Sutoh Y."/>
            <person name="Kasahara M."/>
            <person name="Hoon S."/>
            <person name="Gangu V."/>
            <person name="Roy S.W."/>
            <person name="Irimia M."/>
            <person name="Korzh V."/>
            <person name="Kondrychyn I."/>
            <person name="Lim Z.W."/>
            <person name="Tay B.H."/>
            <person name="Tohari S."/>
            <person name="Kong K.W."/>
            <person name="Ho S."/>
            <person name="Lorente-Galdos B."/>
            <person name="Quilez J."/>
            <person name="Marques-Bonet T."/>
            <person name="Raney B.J."/>
            <person name="Ingham P.W."/>
            <person name="Tay A."/>
            <person name="Hillier L.W."/>
            <person name="Minx P."/>
            <person name="Boehm T."/>
            <person name="Wilson R.K."/>
            <person name="Brenner S."/>
            <person name="Warren W.C."/>
        </authorList>
    </citation>
    <scope>NUCLEOTIDE SEQUENCE [LARGE SCALE GENOMIC DNA]</scope>
</reference>
<evidence type="ECO:0000259" key="1">
    <source>
        <dbReference type="Pfam" id="PF11510"/>
    </source>
</evidence>
<reference evidence="3" key="2">
    <citation type="journal article" date="2007" name="PLoS Biol.">
        <title>Survey sequencing and comparative analysis of the elephant shark (Callorhinchus milii) genome.</title>
        <authorList>
            <person name="Venkatesh B."/>
            <person name="Kirkness E.F."/>
            <person name="Loh Y.H."/>
            <person name="Halpern A.L."/>
            <person name="Lee A.P."/>
            <person name="Johnson J."/>
            <person name="Dandona N."/>
            <person name="Viswanathan L.D."/>
            <person name="Tay A."/>
            <person name="Venter J.C."/>
            <person name="Strausberg R.L."/>
            <person name="Brenner S."/>
        </authorList>
    </citation>
    <scope>NUCLEOTIDE SEQUENCE [LARGE SCALE GENOMIC DNA]</scope>
</reference>
<dbReference type="InterPro" id="IPR039685">
    <property type="entry name" value="FANCE"/>
</dbReference>
<dbReference type="PANTHER" id="PTHR32094">
    <property type="entry name" value="FANCONI ANEMIA GROUP E PROTEIN"/>
    <property type="match status" value="1"/>
</dbReference>
<feature type="domain" description="Fanconi Anaemia group E protein C-terminal" evidence="1">
    <location>
        <begin position="210"/>
        <end position="438"/>
    </location>
</feature>
<dbReference type="GO" id="GO:0043240">
    <property type="term" value="C:Fanconi anaemia nuclear complex"/>
    <property type="evidence" value="ECO:0007669"/>
    <property type="project" value="InterPro"/>
</dbReference>
<dbReference type="Gene3D" id="1.25.40.480">
    <property type="match status" value="1"/>
</dbReference>
<accession>A0A4W3JGV6</accession>
<reference evidence="3" key="1">
    <citation type="journal article" date="2006" name="Science">
        <title>Ancient noncoding elements conserved in the human genome.</title>
        <authorList>
            <person name="Venkatesh B."/>
            <person name="Kirkness E.F."/>
            <person name="Loh Y.H."/>
            <person name="Halpern A.L."/>
            <person name="Lee A.P."/>
            <person name="Johnson J."/>
            <person name="Dandona N."/>
            <person name="Viswanathan L.D."/>
            <person name="Tay A."/>
            <person name="Venter J.C."/>
            <person name="Strausberg R.L."/>
            <person name="Brenner S."/>
        </authorList>
    </citation>
    <scope>NUCLEOTIDE SEQUENCE [LARGE SCALE GENOMIC DNA]</scope>
</reference>
<protein>
    <recommendedName>
        <fullName evidence="1">Fanconi Anaemia group E protein C-terminal domain-containing protein</fullName>
    </recommendedName>
</protein>
<dbReference type="PANTHER" id="PTHR32094:SF5">
    <property type="entry name" value="FANCONI ANEMIA GROUP E PROTEIN"/>
    <property type="match status" value="1"/>
</dbReference>
<sequence>MYCDINCFTISSLLTVTLITMLSFSPRKPLLYLLPVVVRRNLLSFLHLAHNMVPKDCLQRLIVQFKQSPDADLWTRALMGVLEQDLEDGLCHFSSVPLSDQSQQQLKSLCQNIAGFSQAQEQPERKLGWDMGQQHRNTGNEFPEDNTNCRTTLILSSKKRKNSACERDALEDDEQNIAKKMKVTRDPANLNDDENRDLTSVTEQAEKINLKGNKEKSDTAESEAPQELNILNECDPIQLEKMCSLLCLSDFPEQLLPQVCSRLLSMASDLSYSNAAVLARNLFLTRILSLTEPASRFLTTAITSFCRTYTRPCCTAVIGPVLQTPHAGNVQMELICRLAQDSLEPEHLTLIFGCLCCLNVSWGFFLQVEVTSELFDQFVHKLSQQAGRFSQSMKYARMVLAVLTKYQIHVKTHKNTLSCALTLHDTFLKKSIQAALKRIIT</sequence>
<dbReference type="STRING" id="7868.ENSCMIP00000041647"/>
<dbReference type="GeneTree" id="ENSGT00390000000705"/>
<dbReference type="AlphaFoldDB" id="A0A4W3JGV6"/>
<dbReference type="InterPro" id="IPR021025">
    <property type="entry name" value="Fanconi_anaemia_gr_E_prot_C"/>
</dbReference>
<evidence type="ECO:0000313" key="2">
    <source>
        <dbReference type="Ensembl" id="ENSCMIP00000041647.1"/>
    </source>
</evidence>
<keyword evidence="3" id="KW-1185">Reference proteome</keyword>
<evidence type="ECO:0000313" key="3">
    <source>
        <dbReference type="Proteomes" id="UP000314986"/>
    </source>
</evidence>
<reference evidence="2" key="4">
    <citation type="submission" date="2025-08" db="UniProtKB">
        <authorList>
            <consortium name="Ensembl"/>
        </authorList>
    </citation>
    <scope>IDENTIFICATION</scope>
</reference>
<reference evidence="2" key="5">
    <citation type="submission" date="2025-09" db="UniProtKB">
        <authorList>
            <consortium name="Ensembl"/>
        </authorList>
    </citation>
    <scope>IDENTIFICATION</scope>
</reference>
<dbReference type="OMA" id="YPRPMCH"/>
<dbReference type="InParanoid" id="A0A4W3JGV6"/>
<name>A0A4W3JGV6_CALMI</name>
<dbReference type="Ensembl" id="ENSCMIT00000042243.1">
    <property type="protein sequence ID" value="ENSCMIP00000041647.1"/>
    <property type="gene ID" value="ENSCMIG00000017362.1"/>
</dbReference>
<dbReference type="Proteomes" id="UP000314986">
    <property type="component" value="Unassembled WGS sequence"/>
</dbReference>